<feature type="non-terminal residue" evidence="9">
    <location>
        <position position="243"/>
    </location>
</feature>
<evidence type="ECO:0000313" key="8">
    <source>
        <dbReference type="Proteomes" id="UP000695007"/>
    </source>
</evidence>
<dbReference type="PANTHER" id="PTHR13143">
    <property type="entry name" value="TETRATRICOPEPTIDE REPEAT PROTEIN 19"/>
    <property type="match status" value="1"/>
</dbReference>
<dbReference type="Pfam" id="PF13181">
    <property type="entry name" value="TPR_8"/>
    <property type="match status" value="1"/>
</dbReference>
<evidence type="ECO:0000256" key="4">
    <source>
        <dbReference type="ARBA" id="ARBA00022803"/>
    </source>
</evidence>
<evidence type="ECO:0000256" key="6">
    <source>
        <dbReference type="ARBA" id="ARBA00023128"/>
    </source>
</evidence>
<dbReference type="InterPro" id="IPR011990">
    <property type="entry name" value="TPR-like_helical_dom_sf"/>
</dbReference>
<accession>A0AAJ6YXL6</accession>
<comment type="similarity">
    <text evidence="2">Belongs to the TTC19 family.</text>
</comment>
<evidence type="ECO:0000313" key="9">
    <source>
        <dbReference type="RefSeq" id="XP_011506239.1"/>
    </source>
</evidence>
<dbReference type="Pfam" id="PF13424">
    <property type="entry name" value="TPR_12"/>
    <property type="match status" value="1"/>
</dbReference>
<evidence type="ECO:0000256" key="3">
    <source>
        <dbReference type="ARBA" id="ARBA00022737"/>
    </source>
</evidence>
<dbReference type="RefSeq" id="XP_011506239.1">
    <property type="nucleotide sequence ID" value="XM_011507937.1"/>
</dbReference>
<comment type="subcellular location">
    <subcellularLocation>
        <location evidence="1">Mitochondrion</location>
    </subcellularLocation>
</comment>
<dbReference type="GO" id="GO:0034551">
    <property type="term" value="P:mitochondrial respiratory chain complex III assembly"/>
    <property type="evidence" value="ECO:0007669"/>
    <property type="project" value="InterPro"/>
</dbReference>
<protein>
    <submittedName>
        <fullName evidence="9">Tetratricopeptide repeat protein 19 homolog, mitochondrial</fullName>
    </submittedName>
</protein>
<organism evidence="8 9">
    <name type="scientific">Ceratosolen solmsi marchali</name>
    <dbReference type="NCBI Taxonomy" id="326594"/>
    <lineage>
        <taxon>Eukaryota</taxon>
        <taxon>Metazoa</taxon>
        <taxon>Ecdysozoa</taxon>
        <taxon>Arthropoda</taxon>
        <taxon>Hexapoda</taxon>
        <taxon>Insecta</taxon>
        <taxon>Pterygota</taxon>
        <taxon>Neoptera</taxon>
        <taxon>Endopterygota</taxon>
        <taxon>Hymenoptera</taxon>
        <taxon>Apocrita</taxon>
        <taxon>Proctotrupomorpha</taxon>
        <taxon>Chalcidoidea</taxon>
        <taxon>Agaonidae</taxon>
        <taxon>Agaoninae</taxon>
        <taxon>Ceratosolen</taxon>
    </lineage>
</organism>
<evidence type="ECO:0000256" key="7">
    <source>
        <dbReference type="PROSITE-ProRule" id="PRU00339"/>
    </source>
</evidence>
<feature type="repeat" description="TPR" evidence="7">
    <location>
        <begin position="152"/>
        <end position="185"/>
    </location>
</feature>
<keyword evidence="4 7" id="KW-0802">TPR repeat</keyword>
<dbReference type="InterPro" id="IPR019734">
    <property type="entry name" value="TPR_rpt"/>
</dbReference>
<dbReference type="PANTHER" id="PTHR13143:SF6">
    <property type="entry name" value="TETRATRICOPEPTIDE REPEAT PROTEIN 19, MITOCHONDRIAL"/>
    <property type="match status" value="1"/>
</dbReference>
<reference evidence="9" key="1">
    <citation type="submission" date="2025-08" db="UniProtKB">
        <authorList>
            <consortium name="RefSeq"/>
        </authorList>
    </citation>
    <scope>IDENTIFICATION</scope>
</reference>
<dbReference type="SUPFAM" id="SSF48452">
    <property type="entry name" value="TPR-like"/>
    <property type="match status" value="1"/>
</dbReference>
<keyword evidence="3" id="KW-0677">Repeat</keyword>
<dbReference type="Proteomes" id="UP000695007">
    <property type="component" value="Unplaced"/>
</dbReference>
<proteinExistence type="inferred from homology"/>
<gene>
    <name evidence="9" type="primary">LOC105368810</name>
</gene>
<dbReference type="GeneID" id="105368810"/>
<dbReference type="SMART" id="SM00028">
    <property type="entry name" value="TPR"/>
    <property type="match status" value="4"/>
</dbReference>
<keyword evidence="6" id="KW-0496">Mitochondrion</keyword>
<evidence type="ECO:0000256" key="5">
    <source>
        <dbReference type="ARBA" id="ARBA00022946"/>
    </source>
</evidence>
<name>A0AAJ6YXL6_9HYME</name>
<dbReference type="PROSITE" id="PS50005">
    <property type="entry name" value="TPR"/>
    <property type="match status" value="1"/>
</dbReference>
<dbReference type="KEGG" id="csol:105368810"/>
<evidence type="ECO:0000256" key="1">
    <source>
        <dbReference type="ARBA" id="ARBA00004173"/>
    </source>
</evidence>
<evidence type="ECO:0000256" key="2">
    <source>
        <dbReference type="ARBA" id="ARBA00008219"/>
    </source>
</evidence>
<keyword evidence="5" id="KW-0809">Transit peptide</keyword>
<sequence>MLHIALRIAQTEQNQDGITYIYDLMANLAFETEDYDKAQKLFKAVMQRIIMNGAPEDDLRIVTMSLKLAKILEHRGDYLNAENGYQYCLKILQKLIDEEKQDDNVVALWEVNVDWYAHMLLAASRYSEAMKYMEKAYVACVKHNGETHEQSVVLLNDLGLISFMKGNLDDALHYLNKAVEIGEKLPNMDNVSSIHVNLGNVYMKKGLINEAKHSCLKGWKLSKKINNKELLEEANLCLKEVNK</sequence>
<dbReference type="Gene3D" id="1.25.40.10">
    <property type="entry name" value="Tetratricopeptide repeat domain"/>
    <property type="match status" value="2"/>
</dbReference>
<dbReference type="GO" id="GO:0005743">
    <property type="term" value="C:mitochondrial inner membrane"/>
    <property type="evidence" value="ECO:0007669"/>
    <property type="project" value="TreeGrafter"/>
</dbReference>
<dbReference type="CTD" id="54902"/>
<keyword evidence="8" id="KW-1185">Reference proteome</keyword>
<dbReference type="AlphaFoldDB" id="A0AAJ6YXL6"/>
<dbReference type="InterPro" id="IPR040395">
    <property type="entry name" value="TTC19"/>
</dbReference>